<organism evidence="6 7">
    <name type="scientific">Methylocaldum szegediense</name>
    <dbReference type="NCBI Taxonomy" id="73780"/>
    <lineage>
        <taxon>Bacteria</taxon>
        <taxon>Pseudomonadati</taxon>
        <taxon>Pseudomonadota</taxon>
        <taxon>Gammaproteobacteria</taxon>
        <taxon>Methylococcales</taxon>
        <taxon>Methylococcaceae</taxon>
        <taxon>Methylocaldum</taxon>
    </lineage>
</organism>
<dbReference type="Proteomes" id="UP001162030">
    <property type="component" value="Chromosome"/>
</dbReference>
<protein>
    <recommendedName>
        <fullName evidence="8">Transposase</fullName>
    </recommendedName>
</protein>
<keyword evidence="7" id="KW-1185">Reference proteome</keyword>
<evidence type="ECO:0008006" key="8">
    <source>
        <dbReference type="Google" id="ProtNLM"/>
    </source>
</evidence>
<proteinExistence type="inferred from homology"/>
<keyword evidence="4" id="KW-0238">DNA-binding</keyword>
<evidence type="ECO:0000313" key="7">
    <source>
        <dbReference type="Proteomes" id="UP001162030"/>
    </source>
</evidence>
<evidence type="ECO:0000256" key="2">
    <source>
        <dbReference type="ARBA" id="ARBA00010961"/>
    </source>
</evidence>
<evidence type="ECO:0000256" key="1">
    <source>
        <dbReference type="ARBA" id="ARBA00002190"/>
    </source>
</evidence>
<evidence type="ECO:0000256" key="4">
    <source>
        <dbReference type="ARBA" id="ARBA00023125"/>
    </source>
</evidence>
<comment type="similarity">
    <text evidence="2">Belongs to the transposase mutator family.</text>
</comment>
<gene>
    <name evidence="6" type="ORF">MSZNOR_1415</name>
</gene>
<dbReference type="InterPro" id="IPR001207">
    <property type="entry name" value="Transposase_mutator"/>
</dbReference>
<dbReference type="EMBL" id="OX458333">
    <property type="protein sequence ID" value="CAI8791696.1"/>
    <property type="molecule type" value="Genomic_DNA"/>
</dbReference>
<keyword evidence="5" id="KW-0233">DNA recombination</keyword>
<reference evidence="6 7" key="1">
    <citation type="submission" date="2023-03" db="EMBL/GenBank/DDBJ databases">
        <authorList>
            <person name="Pearce D."/>
        </authorList>
    </citation>
    <scope>NUCLEOTIDE SEQUENCE [LARGE SCALE GENOMIC DNA]</scope>
    <source>
        <strain evidence="6">Msz</strain>
    </source>
</reference>
<keyword evidence="3" id="KW-0815">Transposition</keyword>
<sequence>MVGIFPNEASIRRLIGAVLMEQNEDWLLQHRYLPQHTLADSNTGVTDVAFIPA</sequence>
<dbReference type="Pfam" id="PF00872">
    <property type="entry name" value="Transposase_mut"/>
    <property type="match status" value="1"/>
</dbReference>
<name>A0ABN8X2W7_9GAMM</name>
<accession>A0ABN8X2W7</accession>
<comment type="function">
    <text evidence="1">Required for the transposition of the insertion element.</text>
</comment>
<evidence type="ECO:0000256" key="5">
    <source>
        <dbReference type="ARBA" id="ARBA00023172"/>
    </source>
</evidence>
<evidence type="ECO:0000313" key="6">
    <source>
        <dbReference type="EMBL" id="CAI8791696.1"/>
    </source>
</evidence>
<evidence type="ECO:0000256" key="3">
    <source>
        <dbReference type="ARBA" id="ARBA00022578"/>
    </source>
</evidence>